<comment type="similarity">
    <text evidence="1">Belongs to the class-II aminoacyl-tRNA synthetase family. Type 1 subfamily.</text>
</comment>
<evidence type="ECO:0000259" key="7">
    <source>
        <dbReference type="PROSITE" id="PS50862"/>
    </source>
</evidence>
<reference evidence="8" key="1">
    <citation type="submission" date="2017-11" db="EMBL/GenBank/DDBJ databases">
        <title>The sensing device of the deep-sea amphipod.</title>
        <authorList>
            <person name="Kobayashi H."/>
            <person name="Nagahama T."/>
            <person name="Arai W."/>
            <person name="Sasagawa Y."/>
            <person name="Umeda M."/>
            <person name="Hayashi T."/>
            <person name="Nikaido I."/>
            <person name="Watanabe H."/>
            <person name="Oguri K."/>
            <person name="Kitazato H."/>
            <person name="Fujioka K."/>
            <person name="Kido Y."/>
            <person name="Takami H."/>
        </authorList>
    </citation>
    <scope>NUCLEOTIDE SEQUENCE</scope>
    <source>
        <tissue evidence="8">Whole body</tissue>
    </source>
</reference>
<keyword evidence="6" id="KW-0030">Aminoacyl-tRNA synthetase</keyword>
<dbReference type="Gene3D" id="3.30.1360.30">
    <property type="entry name" value="GAD-like domain"/>
    <property type="match status" value="1"/>
</dbReference>
<keyword evidence="5" id="KW-0648">Protein biosynthesis</keyword>
<protein>
    <submittedName>
        <fullName evidence="8">Aspartate--tRNA ligase</fullName>
    </submittedName>
</protein>
<evidence type="ECO:0000256" key="4">
    <source>
        <dbReference type="ARBA" id="ARBA00022840"/>
    </source>
</evidence>
<dbReference type="GO" id="GO:0006422">
    <property type="term" value="P:aspartyl-tRNA aminoacylation"/>
    <property type="evidence" value="ECO:0007669"/>
    <property type="project" value="TreeGrafter"/>
</dbReference>
<evidence type="ECO:0000256" key="5">
    <source>
        <dbReference type="ARBA" id="ARBA00022917"/>
    </source>
</evidence>
<organism evidence="8">
    <name type="scientific">Hirondellea gigas</name>
    <dbReference type="NCBI Taxonomy" id="1518452"/>
    <lineage>
        <taxon>Eukaryota</taxon>
        <taxon>Metazoa</taxon>
        <taxon>Ecdysozoa</taxon>
        <taxon>Arthropoda</taxon>
        <taxon>Crustacea</taxon>
        <taxon>Multicrustacea</taxon>
        <taxon>Malacostraca</taxon>
        <taxon>Eumalacostraca</taxon>
        <taxon>Peracarida</taxon>
        <taxon>Amphipoda</taxon>
        <taxon>Amphilochidea</taxon>
        <taxon>Lysianassida</taxon>
        <taxon>Lysianassidira</taxon>
        <taxon>Lysianassoidea</taxon>
        <taxon>Lysianassidae</taxon>
        <taxon>Hirondellea</taxon>
    </lineage>
</organism>
<dbReference type="Pfam" id="PF00152">
    <property type="entry name" value="tRNA-synt_2"/>
    <property type="match status" value="2"/>
</dbReference>
<dbReference type="PANTHER" id="PTHR22594">
    <property type="entry name" value="ASPARTYL/LYSYL-TRNA SYNTHETASE"/>
    <property type="match status" value="1"/>
</dbReference>
<evidence type="ECO:0000313" key="8">
    <source>
        <dbReference type="EMBL" id="LAC25100.1"/>
    </source>
</evidence>
<proteinExistence type="evidence at transcript level"/>
<dbReference type="GO" id="GO:0005524">
    <property type="term" value="F:ATP binding"/>
    <property type="evidence" value="ECO:0007669"/>
    <property type="project" value="UniProtKB-KW"/>
</dbReference>
<dbReference type="InterPro" id="IPR004115">
    <property type="entry name" value="GAD-like_sf"/>
</dbReference>
<evidence type="ECO:0000256" key="1">
    <source>
        <dbReference type="ARBA" id="ARBA00006303"/>
    </source>
</evidence>
<dbReference type="PROSITE" id="PS50862">
    <property type="entry name" value="AA_TRNA_LIGASE_II"/>
    <property type="match status" value="1"/>
</dbReference>
<name>A0A6A7G2S6_9CRUS</name>
<dbReference type="PANTHER" id="PTHR22594:SF5">
    <property type="entry name" value="ASPARTATE--TRNA LIGASE, MITOCHONDRIAL"/>
    <property type="match status" value="1"/>
</dbReference>
<dbReference type="SUPFAM" id="SSF55261">
    <property type="entry name" value="GAD domain-like"/>
    <property type="match status" value="1"/>
</dbReference>
<dbReference type="GO" id="GO:0005739">
    <property type="term" value="C:mitochondrion"/>
    <property type="evidence" value="ECO:0007669"/>
    <property type="project" value="TreeGrafter"/>
</dbReference>
<keyword evidence="4" id="KW-0067">ATP-binding</keyword>
<dbReference type="AlphaFoldDB" id="A0A6A7G2S6"/>
<dbReference type="EMBL" id="IACT01005958">
    <property type="protein sequence ID" value="LAC25100.1"/>
    <property type="molecule type" value="mRNA"/>
</dbReference>
<dbReference type="InterPro" id="IPR006195">
    <property type="entry name" value="aa-tRNA-synth_II"/>
</dbReference>
<keyword evidence="2 8" id="KW-0436">Ligase</keyword>
<dbReference type="InterPro" id="IPR002312">
    <property type="entry name" value="Asp/Asn-tRNA-synth_IIb"/>
</dbReference>
<dbReference type="InterPro" id="IPR004364">
    <property type="entry name" value="Aa-tRNA-synt_II"/>
</dbReference>
<feature type="domain" description="Aminoacyl-transfer RNA synthetases class-II family profile" evidence="7">
    <location>
        <begin position="57"/>
        <end position="550"/>
    </location>
</feature>
<evidence type="ECO:0000256" key="2">
    <source>
        <dbReference type="ARBA" id="ARBA00022598"/>
    </source>
</evidence>
<accession>A0A6A7G2S6</accession>
<dbReference type="InterPro" id="IPR045864">
    <property type="entry name" value="aa-tRNA-synth_II/BPL/LPL"/>
</dbReference>
<evidence type="ECO:0000256" key="6">
    <source>
        <dbReference type="ARBA" id="ARBA00023146"/>
    </source>
</evidence>
<dbReference type="SUPFAM" id="SSF55681">
    <property type="entry name" value="Class II aaRS and biotin synthetases"/>
    <property type="match status" value="1"/>
</dbReference>
<dbReference type="PRINTS" id="PR01042">
    <property type="entry name" value="TRNASYNTHASP"/>
</dbReference>
<dbReference type="GO" id="GO:0004815">
    <property type="term" value="F:aspartate-tRNA ligase activity"/>
    <property type="evidence" value="ECO:0007669"/>
    <property type="project" value="TreeGrafter"/>
</dbReference>
<dbReference type="Gene3D" id="3.30.930.10">
    <property type="entry name" value="Bira Bifunctional Protein, Domain 2"/>
    <property type="match status" value="2"/>
</dbReference>
<sequence length="580" mass="63140">MSMKTGEVEVEATGLQVLSKAQAQLPFNIRAHNMPTEAIGLKHRYLQLRYPHLQRNLRLRSQVSKRISDYLQDIHGFVNVNTPTLTRHTSGGSHLFIVPYAAGSSAANVPPPANKCESVNGINAKSTFKSNSGDSRINSSSVLNISSSSSNVRNNDDSGSNSAISIESESMSKYYCLAQSPQTYKQLLMMGGLDKYYQFAVCYRDEKGTPERQPEFMQVDLEMSDVTAEEVQRLVEGMLQYSWPEDCNGGPTPETPFPVMTYSAAMKHYGSDKPDTRFQWLLQDAAAALQEARCGGITALQELISHPQGTATAFVVPTGQKHLSKSACESWNSLASREHGLGGVSVCHVRQDGSLKGSQLATQLNRTGGAKQLLASLGAVPGDTVVVALGPESNVLSCMGKLRLLAAAELEATGVFVRNKQELRFVWVVDFPLFEPGEDGSSLVSVHHPFTQPHPHDAHLLDTDPLKVRSQHYDLVCNGCEVGGGSVRIHDPEMQQRVLGILQLPPGDLQYFVDALAMGTPPHAGIALGFDRLVSLMCGSESIREVIAFPKNSQGHCTMSGAPSDISRELKQRYSIKENS</sequence>
<keyword evidence="3" id="KW-0547">Nucleotide-binding</keyword>
<evidence type="ECO:0000256" key="3">
    <source>
        <dbReference type="ARBA" id="ARBA00022741"/>
    </source>
</evidence>